<dbReference type="AlphaFoldDB" id="A0AAV0G5Q5"/>
<gene>
    <name evidence="1" type="ORF">CEPIT_LOCUS40571</name>
</gene>
<sequence length="111" mass="13151">MEIRFKKAVAAIYMCCFRRGGIEEEGQRLFFRSIWFGLFNFTHNGQAVWLLIYPTCYMRKEVKVPLTKGQFGQVLDTVNVPEMERIDNNVLMEGKHYMTLLEHKRKRSASR</sequence>
<accession>A0AAV0G5Q5</accession>
<name>A0AAV0G5Q5_9ASTE</name>
<evidence type="ECO:0000313" key="2">
    <source>
        <dbReference type="Proteomes" id="UP001152523"/>
    </source>
</evidence>
<dbReference type="EMBL" id="CAMAPF010001049">
    <property type="protein sequence ID" value="CAH9143311.1"/>
    <property type="molecule type" value="Genomic_DNA"/>
</dbReference>
<keyword evidence="2" id="KW-1185">Reference proteome</keyword>
<evidence type="ECO:0000313" key="1">
    <source>
        <dbReference type="EMBL" id="CAH9143311.1"/>
    </source>
</evidence>
<dbReference type="Proteomes" id="UP001152523">
    <property type="component" value="Unassembled WGS sequence"/>
</dbReference>
<comment type="caution">
    <text evidence="1">The sequence shown here is derived from an EMBL/GenBank/DDBJ whole genome shotgun (WGS) entry which is preliminary data.</text>
</comment>
<proteinExistence type="predicted"/>
<protein>
    <submittedName>
        <fullName evidence="1">Uncharacterized protein</fullName>
    </submittedName>
</protein>
<reference evidence="1" key="1">
    <citation type="submission" date="2022-07" db="EMBL/GenBank/DDBJ databases">
        <authorList>
            <person name="Macas J."/>
            <person name="Novak P."/>
            <person name="Neumann P."/>
        </authorList>
    </citation>
    <scope>NUCLEOTIDE SEQUENCE</scope>
</reference>
<organism evidence="1 2">
    <name type="scientific">Cuscuta epithymum</name>
    <dbReference type="NCBI Taxonomy" id="186058"/>
    <lineage>
        <taxon>Eukaryota</taxon>
        <taxon>Viridiplantae</taxon>
        <taxon>Streptophyta</taxon>
        <taxon>Embryophyta</taxon>
        <taxon>Tracheophyta</taxon>
        <taxon>Spermatophyta</taxon>
        <taxon>Magnoliopsida</taxon>
        <taxon>eudicotyledons</taxon>
        <taxon>Gunneridae</taxon>
        <taxon>Pentapetalae</taxon>
        <taxon>asterids</taxon>
        <taxon>lamiids</taxon>
        <taxon>Solanales</taxon>
        <taxon>Convolvulaceae</taxon>
        <taxon>Cuscuteae</taxon>
        <taxon>Cuscuta</taxon>
        <taxon>Cuscuta subgen. Cuscuta</taxon>
    </lineage>
</organism>